<dbReference type="Pfam" id="PF13017">
    <property type="entry name" value="Maelstrom"/>
    <property type="match status" value="1"/>
</dbReference>
<comment type="similarity">
    <text evidence="1">Belongs to the maelstrom family.</text>
</comment>
<name>A0AAE9DQV1_CAEBR</name>
<evidence type="ECO:0000256" key="2">
    <source>
        <dbReference type="ARBA" id="ARBA00023158"/>
    </source>
</evidence>
<organism evidence="5 6">
    <name type="scientific">Caenorhabditis briggsae</name>
    <dbReference type="NCBI Taxonomy" id="6238"/>
    <lineage>
        <taxon>Eukaryota</taxon>
        <taxon>Metazoa</taxon>
        <taxon>Ecdysozoa</taxon>
        <taxon>Nematoda</taxon>
        <taxon>Chromadorea</taxon>
        <taxon>Rhabditida</taxon>
        <taxon>Rhabditina</taxon>
        <taxon>Rhabditomorpha</taxon>
        <taxon>Rhabditoidea</taxon>
        <taxon>Rhabditidae</taxon>
        <taxon>Peloderinae</taxon>
        <taxon>Caenorhabditis</taxon>
    </lineage>
</organism>
<feature type="compositionally biased region" description="Polar residues" evidence="3">
    <location>
        <begin position="486"/>
        <end position="497"/>
    </location>
</feature>
<dbReference type="GO" id="GO:0060964">
    <property type="term" value="P:regulation of miRNA-mediated gene silencing"/>
    <property type="evidence" value="ECO:0007669"/>
    <property type="project" value="InterPro"/>
</dbReference>
<dbReference type="EMBL" id="CP090891">
    <property type="protein sequence ID" value="ULU10066.1"/>
    <property type="molecule type" value="Genomic_DNA"/>
</dbReference>
<sequence length="663" mass="77331">MSGKRASYMDWLVKYGRREFRVKNGRPYDDTDARDKDIMTVYWRAFKASIDPEEARIREEMERQVRAHNSNIQLVLKEKARKLKLKRQKMHQNPTVTNGQQNEDPGPSQPTNWSVNLPPTRIDEVITDEDLEQFCSKKKDQAKLGLSTNFQFRSGNGICSPEHNFHVISVFPIVYLYKYNINRLLCYPAEIAITTFNMKEGIIYSDSKFVEFDERWAFGQDERDHRTMSERVNENEDLDELMHQLSSTIGIDHLSTDHNPESPFGVFEWLRSRIDIYPYAKILVDMNQFRFVYNGLKNIAKYHGFTGQTYFNENIKFNMVSIQDFTDVLLDYCSLLVARRWSDQDINNQYLRPNLVPNRDKNTICEYHETVPCPTRYNCMKAHNSRLVHHFFTIMKAHRLQNFRYSPPVHEPCIEDMSGSNLPEMISEPSITLDHLHQLRGSSGTNGFGNEAFSRVVLSYADFEEEDEEEDDDDDEDEEDDVDPGLQNSNIFLSSSHYDNDESQRNHDTFMRNHSTERSDRTRGYHVHHMVDEQSRSNAQNYGNGPIHYEDNRQADREIRFGNEFRMPQNGNASSYAHQNAAHQNIAMPTNLANRNGNLEREEPQQQFSQRYSEAPVYHFADPSPGEFEVPTLGRPLDGEQCSKYMKIASKNSHKAFAKILLL</sequence>
<feature type="compositionally biased region" description="Polar residues" evidence="3">
    <location>
        <begin position="91"/>
        <end position="117"/>
    </location>
</feature>
<feature type="compositionally biased region" description="Basic and acidic residues" evidence="3">
    <location>
        <begin position="498"/>
        <end position="524"/>
    </location>
</feature>
<dbReference type="InterPro" id="IPR024970">
    <property type="entry name" value="Maelstrom"/>
</dbReference>
<reference evidence="5 6" key="1">
    <citation type="submission" date="2022-05" db="EMBL/GenBank/DDBJ databases">
        <title>Chromosome-level reference genomes for two strains of Caenorhabditis briggsae: an improved platform for comparative genomics.</title>
        <authorList>
            <person name="Stevens L."/>
            <person name="Andersen E.C."/>
        </authorList>
    </citation>
    <scope>NUCLEOTIDE SEQUENCE [LARGE SCALE GENOMIC DNA]</scope>
    <source>
        <strain evidence="5">QX1410_ONT</strain>
        <tissue evidence="5">Whole-organism</tissue>
    </source>
</reference>
<protein>
    <recommendedName>
        <fullName evidence="4">Maelstrom domain-containing protein</fullName>
    </recommendedName>
</protein>
<dbReference type="KEGG" id="cbr:CBG_14935"/>
<feature type="domain" description="Maelstrom" evidence="4">
    <location>
        <begin position="180"/>
        <end position="416"/>
    </location>
</feature>
<gene>
    <name evidence="5" type="ORF">L3Y34_014420</name>
</gene>
<evidence type="ECO:0000256" key="1">
    <source>
        <dbReference type="ARBA" id="ARBA00007057"/>
    </source>
</evidence>
<dbReference type="OMA" id="NPREPIY"/>
<evidence type="ECO:0000313" key="6">
    <source>
        <dbReference type="Proteomes" id="UP000827892"/>
    </source>
</evidence>
<accession>A0AAE9DQV1</accession>
<feature type="region of interest" description="Disordered" evidence="3">
    <location>
        <begin position="86"/>
        <end position="118"/>
    </location>
</feature>
<feature type="compositionally biased region" description="Acidic residues" evidence="3">
    <location>
        <begin position="463"/>
        <end position="483"/>
    </location>
</feature>
<dbReference type="Proteomes" id="UP000827892">
    <property type="component" value="Chromosome I"/>
</dbReference>
<keyword evidence="2" id="KW-0943">RNA-mediated gene silencing</keyword>
<dbReference type="AlphaFoldDB" id="A0AAE9DQV1"/>
<evidence type="ECO:0000313" key="5">
    <source>
        <dbReference type="EMBL" id="ULU10066.1"/>
    </source>
</evidence>
<feature type="region of interest" description="Disordered" evidence="3">
    <location>
        <begin position="463"/>
        <end position="524"/>
    </location>
</feature>
<dbReference type="GO" id="GO:0031047">
    <property type="term" value="P:regulatory ncRNA-mediated gene silencing"/>
    <property type="evidence" value="ECO:0007669"/>
    <property type="project" value="UniProtKB-KW"/>
</dbReference>
<evidence type="ECO:0000259" key="4">
    <source>
        <dbReference type="Pfam" id="PF13017"/>
    </source>
</evidence>
<evidence type="ECO:0000256" key="3">
    <source>
        <dbReference type="SAM" id="MobiDB-lite"/>
    </source>
</evidence>
<proteinExistence type="inferred from homology"/>